<dbReference type="AlphaFoldDB" id="A0AA50DP85"/>
<sequence length="211" mass="22978">MSGRVWLAMSVLVLGGCRIVSQQELADLKNPPNPQMANITSTYQQKIVPQVLKEAKPLGEVMKELAAAKTFDDACKQFGYRSQEENPCVFTVKVSGTVSVVNTTSRSGKMTVKDVSGQEVVVQIGPIIRGTALRDVYRGASYQDFNDQVMFGDYGKAINTLASNEVKKLQPKVGDSVEVDGVFSSWDLPQTPPDITPARVVRQQESAHGAE</sequence>
<dbReference type="InterPro" id="IPR014582">
    <property type="entry name" value="UCP033535_lipo"/>
</dbReference>
<dbReference type="SUPFAM" id="SSF141318">
    <property type="entry name" value="TM0957-like"/>
    <property type="match status" value="1"/>
</dbReference>
<protein>
    <submittedName>
        <fullName evidence="1">DUF2291 domain-containing protein</fullName>
    </submittedName>
</protein>
<dbReference type="PROSITE" id="PS51257">
    <property type="entry name" value="PROKAR_LIPOPROTEIN"/>
    <property type="match status" value="1"/>
</dbReference>
<dbReference type="Proteomes" id="UP001228139">
    <property type="component" value="Chromosome"/>
</dbReference>
<dbReference type="RefSeq" id="WP_306212462.1">
    <property type="nucleotide sequence ID" value="NZ_CP132353.1"/>
</dbReference>
<proteinExistence type="predicted"/>
<accession>A0AA50DP85</accession>
<evidence type="ECO:0000313" key="1">
    <source>
        <dbReference type="EMBL" id="WLS80593.1"/>
    </source>
</evidence>
<dbReference type="Pfam" id="PF10054">
    <property type="entry name" value="DUF2291"/>
    <property type="match status" value="1"/>
</dbReference>
<dbReference type="KEGG" id="epi:Q3V30_08985"/>
<reference evidence="1 2" key="1">
    <citation type="submission" date="2023-07" db="EMBL/GenBank/DDBJ databases">
        <title>Pathogenic bacteria of pear tree diseases.</title>
        <authorList>
            <person name="Zhang Z."/>
            <person name="He L."/>
            <person name="Huang R."/>
        </authorList>
    </citation>
    <scope>NUCLEOTIDE SEQUENCE [LARGE SCALE GENOMIC DNA]</scope>
    <source>
        <strain evidence="1 2">DE2</strain>
    </source>
</reference>
<dbReference type="EMBL" id="CP132353">
    <property type="protein sequence ID" value="WLS80593.1"/>
    <property type="molecule type" value="Genomic_DNA"/>
</dbReference>
<evidence type="ECO:0000313" key="2">
    <source>
        <dbReference type="Proteomes" id="UP001228139"/>
    </source>
</evidence>
<gene>
    <name evidence="1" type="ORF">Q3V30_08985</name>
</gene>
<keyword evidence="2" id="KW-1185">Reference proteome</keyword>
<dbReference type="InterPro" id="IPR036215">
    <property type="entry name" value="TM0957-like_sf"/>
</dbReference>
<organism evidence="1 2">
    <name type="scientific">Erwinia pyri</name>
    <dbReference type="NCBI Taxonomy" id="3062598"/>
    <lineage>
        <taxon>Bacteria</taxon>
        <taxon>Pseudomonadati</taxon>
        <taxon>Pseudomonadota</taxon>
        <taxon>Gammaproteobacteria</taxon>
        <taxon>Enterobacterales</taxon>
        <taxon>Erwiniaceae</taxon>
        <taxon>Erwinia</taxon>
    </lineage>
</organism>
<name>A0AA50DP85_9GAMM</name>